<dbReference type="EMBL" id="JBHSED010000036">
    <property type="protein sequence ID" value="MFC4305215.1"/>
    <property type="molecule type" value="Genomic_DNA"/>
</dbReference>
<comment type="caution">
    <text evidence="1">The sequence shown here is derived from an EMBL/GenBank/DDBJ whole genome shotgun (WGS) entry which is preliminary data.</text>
</comment>
<keyword evidence="2" id="KW-1185">Reference proteome</keyword>
<sequence>MVKKMAVIAILLVMVTYLFNFGTLKIEAAPMVLSSNPSATFDGTTSYEDYSGSLNAGYRNGLLPAYSITMGSNSNFSENGWMNPAGIVEGAIEWQVNIAAMDANDYSIPLPLEGLKFYDALEAGRVTP</sequence>
<dbReference type="RefSeq" id="WP_204603850.1">
    <property type="nucleotide sequence ID" value="NZ_JBHSED010000036.1"/>
</dbReference>
<proteinExistence type="predicted"/>
<name>A0ABV8SDF2_9BACL</name>
<organism evidence="1 2">
    <name type="scientific">Cohnella boryungensis</name>
    <dbReference type="NCBI Taxonomy" id="768479"/>
    <lineage>
        <taxon>Bacteria</taxon>
        <taxon>Bacillati</taxon>
        <taxon>Bacillota</taxon>
        <taxon>Bacilli</taxon>
        <taxon>Bacillales</taxon>
        <taxon>Paenibacillaceae</taxon>
        <taxon>Cohnella</taxon>
    </lineage>
</organism>
<evidence type="ECO:0000313" key="2">
    <source>
        <dbReference type="Proteomes" id="UP001595755"/>
    </source>
</evidence>
<reference evidence="2" key="1">
    <citation type="journal article" date="2019" name="Int. J. Syst. Evol. Microbiol.">
        <title>The Global Catalogue of Microorganisms (GCM) 10K type strain sequencing project: providing services to taxonomists for standard genome sequencing and annotation.</title>
        <authorList>
            <consortium name="The Broad Institute Genomics Platform"/>
            <consortium name="The Broad Institute Genome Sequencing Center for Infectious Disease"/>
            <person name="Wu L."/>
            <person name="Ma J."/>
        </authorList>
    </citation>
    <scope>NUCLEOTIDE SEQUENCE [LARGE SCALE GENOMIC DNA]</scope>
    <source>
        <strain evidence="2">CGMCC 4.1641</strain>
    </source>
</reference>
<accession>A0ABV8SDF2</accession>
<evidence type="ECO:0000313" key="1">
    <source>
        <dbReference type="EMBL" id="MFC4305215.1"/>
    </source>
</evidence>
<dbReference type="Proteomes" id="UP001595755">
    <property type="component" value="Unassembled WGS sequence"/>
</dbReference>
<gene>
    <name evidence="1" type="ORF">ACFO1S_17420</name>
</gene>
<protein>
    <submittedName>
        <fullName evidence="1">Uncharacterized protein</fullName>
    </submittedName>
</protein>